<evidence type="ECO:0000256" key="6">
    <source>
        <dbReference type="SAM" id="MobiDB-lite"/>
    </source>
</evidence>
<feature type="region of interest" description="Disordered" evidence="6">
    <location>
        <begin position="1"/>
        <end position="28"/>
    </location>
</feature>
<feature type="transmembrane region" description="Helical" evidence="7">
    <location>
        <begin position="234"/>
        <end position="256"/>
    </location>
</feature>
<dbReference type="RefSeq" id="XP_060453995.1">
    <property type="nucleotide sequence ID" value="XM_060597064.1"/>
</dbReference>
<evidence type="ECO:0000313" key="8">
    <source>
        <dbReference type="EMBL" id="BEI88729.1"/>
    </source>
</evidence>
<feature type="transmembrane region" description="Helical" evidence="7">
    <location>
        <begin position="400"/>
        <end position="422"/>
    </location>
</feature>
<dbReference type="Gene3D" id="1.20.1250.20">
    <property type="entry name" value="MFS general substrate transporter like domains"/>
    <property type="match status" value="2"/>
</dbReference>
<dbReference type="KEGG" id="ccac:CcaHIS019_0200910"/>
<gene>
    <name evidence="8" type="ORF">CcaverHIS019_0200910</name>
</gene>
<accession>A0AA48KXW4</accession>
<evidence type="ECO:0008006" key="10">
    <source>
        <dbReference type="Google" id="ProtNLM"/>
    </source>
</evidence>
<evidence type="ECO:0000256" key="1">
    <source>
        <dbReference type="ARBA" id="ARBA00004141"/>
    </source>
</evidence>
<evidence type="ECO:0000256" key="7">
    <source>
        <dbReference type="SAM" id="Phobius"/>
    </source>
</evidence>
<evidence type="ECO:0000256" key="2">
    <source>
        <dbReference type="ARBA" id="ARBA00022448"/>
    </source>
</evidence>
<keyword evidence="5 7" id="KW-0472">Membrane</keyword>
<dbReference type="Pfam" id="PF07690">
    <property type="entry name" value="MFS_1"/>
    <property type="match status" value="1"/>
</dbReference>
<feature type="transmembrane region" description="Helical" evidence="7">
    <location>
        <begin position="75"/>
        <end position="95"/>
    </location>
</feature>
<organism evidence="8 9">
    <name type="scientific">Cutaneotrichosporon cavernicola</name>
    <dbReference type="NCBI Taxonomy" id="279322"/>
    <lineage>
        <taxon>Eukaryota</taxon>
        <taxon>Fungi</taxon>
        <taxon>Dikarya</taxon>
        <taxon>Basidiomycota</taxon>
        <taxon>Agaricomycotina</taxon>
        <taxon>Tremellomycetes</taxon>
        <taxon>Trichosporonales</taxon>
        <taxon>Trichosporonaceae</taxon>
        <taxon>Cutaneotrichosporon</taxon>
    </lineage>
</organism>
<dbReference type="SUPFAM" id="SSF103473">
    <property type="entry name" value="MFS general substrate transporter"/>
    <property type="match status" value="1"/>
</dbReference>
<name>A0AA48KXW4_9TREE</name>
<feature type="transmembrane region" description="Helical" evidence="7">
    <location>
        <begin position="340"/>
        <end position="361"/>
    </location>
</feature>
<dbReference type="InterPro" id="IPR036259">
    <property type="entry name" value="MFS_trans_sf"/>
</dbReference>
<sequence>MPEDSAGDNEKRILPYDEKPISTGVEPFDGRQDQFDEYDVAAPFLANIASREDGAALLAPWTPEEEKRVRRKIDLVVLTTLFFCTLMSGTDKVVLGTAATFGLRTDLNLVGQQYSWANSMLSLGMIAMMLPQCYFAQRYNLIGKLYAANVVGYGIVMFGMSGVKDYRGLWACRFFLGTLEGGNPSLGGLLISMWWRRGEQNLRAAIVYSTLSSVVNGLLSYAMQFYNPGPIGRWRLLFIVMACWSVMTGIVALVFLPNNPTEAWWMTDREKVIAVRRVADNNTGVTSRRVKRSQIIEALTDPKTWVLWLCTCCLNLPNAGLVGFNSIIVQSLGYSVKEVTLLAIPTGVISWAAALVIAFASQRSRRPVVCIVAGVLVCLAAVIMLHTIPRSNRSASLGALFLLFCYWGPNVAVGSYLIYANVAGATKKVTVFSLIQIAYCVGNLVGPQSFRANESPTYHSAITTMLCGYCVAIILLGIYGFLCARDNKRRDRAQCEMDEVDSNVAKEWQDLTDKQNPAFRYTW</sequence>
<evidence type="ECO:0000256" key="3">
    <source>
        <dbReference type="ARBA" id="ARBA00022692"/>
    </source>
</evidence>
<evidence type="ECO:0000256" key="5">
    <source>
        <dbReference type="ARBA" id="ARBA00023136"/>
    </source>
</evidence>
<protein>
    <recommendedName>
        <fullName evidence="10">Allantoate permease</fullName>
    </recommendedName>
</protein>
<evidence type="ECO:0000256" key="4">
    <source>
        <dbReference type="ARBA" id="ARBA00022989"/>
    </source>
</evidence>
<feature type="transmembrane region" description="Helical" evidence="7">
    <location>
        <begin position="458"/>
        <end position="482"/>
    </location>
</feature>
<keyword evidence="3 7" id="KW-0812">Transmembrane</keyword>
<evidence type="ECO:0000313" key="9">
    <source>
        <dbReference type="Proteomes" id="UP001233271"/>
    </source>
</evidence>
<feature type="transmembrane region" description="Helical" evidence="7">
    <location>
        <begin position="202"/>
        <end position="222"/>
    </location>
</feature>
<feature type="transmembrane region" description="Helical" evidence="7">
    <location>
        <begin position="175"/>
        <end position="195"/>
    </location>
</feature>
<dbReference type="PANTHER" id="PTHR43791:SF41">
    <property type="entry name" value="MAJOR FACILITATOR SUPERFAMILY (MFS) PROFILE DOMAIN-CONTAINING PROTEIN"/>
    <property type="match status" value="1"/>
</dbReference>
<keyword evidence="9" id="KW-1185">Reference proteome</keyword>
<feature type="transmembrane region" description="Helical" evidence="7">
    <location>
        <begin position="146"/>
        <end position="163"/>
    </location>
</feature>
<feature type="transmembrane region" description="Helical" evidence="7">
    <location>
        <begin position="429"/>
        <end position="446"/>
    </location>
</feature>
<feature type="compositionally biased region" description="Basic and acidic residues" evidence="6">
    <location>
        <begin position="8"/>
        <end position="20"/>
    </location>
</feature>
<dbReference type="InterPro" id="IPR011701">
    <property type="entry name" value="MFS"/>
</dbReference>
<dbReference type="PANTHER" id="PTHR43791">
    <property type="entry name" value="PERMEASE-RELATED"/>
    <property type="match status" value="1"/>
</dbReference>
<feature type="transmembrane region" description="Helical" evidence="7">
    <location>
        <begin position="305"/>
        <end position="328"/>
    </location>
</feature>
<keyword evidence="4 7" id="KW-1133">Transmembrane helix</keyword>
<dbReference type="EMBL" id="AP028213">
    <property type="protein sequence ID" value="BEI88729.1"/>
    <property type="molecule type" value="Genomic_DNA"/>
</dbReference>
<feature type="transmembrane region" description="Helical" evidence="7">
    <location>
        <begin position="115"/>
        <end position="134"/>
    </location>
</feature>
<dbReference type="GO" id="GO:0022857">
    <property type="term" value="F:transmembrane transporter activity"/>
    <property type="evidence" value="ECO:0007669"/>
    <property type="project" value="InterPro"/>
</dbReference>
<dbReference type="Proteomes" id="UP001233271">
    <property type="component" value="Chromosome 2"/>
</dbReference>
<keyword evidence="2" id="KW-0813">Transport</keyword>
<reference evidence="8" key="1">
    <citation type="journal article" date="2023" name="BMC Genomics">
        <title>Chromosome-level genome assemblies of Cutaneotrichosporon spp. (Trichosporonales, Basidiomycota) reveal imbalanced evolution between nucleotide sequences and chromosome synteny.</title>
        <authorList>
            <person name="Kobayashi Y."/>
            <person name="Kayamori A."/>
            <person name="Aoki K."/>
            <person name="Shiwa Y."/>
            <person name="Matsutani M."/>
            <person name="Fujita N."/>
            <person name="Sugita T."/>
            <person name="Iwasaki W."/>
            <person name="Tanaka N."/>
            <person name="Takashima M."/>
        </authorList>
    </citation>
    <scope>NUCLEOTIDE SEQUENCE</scope>
    <source>
        <strain evidence="8">HIS019</strain>
    </source>
</reference>
<proteinExistence type="predicted"/>
<comment type="subcellular location">
    <subcellularLocation>
        <location evidence="1">Membrane</location>
        <topology evidence="1">Multi-pass membrane protein</topology>
    </subcellularLocation>
</comment>
<feature type="transmembrane region" description="Helical" evidence="7">
    <location>
        <begin position="368"/>
        <end position="388"/>
    </location>
</feature>
<dbReference type="GeneID" id="85492600"/>
<dbReference type="AlphaFoldDB" id="A0AA48KXW4"/>
<dbReference type="GO" id="GO:0016020">
    <property type="term" value="C:membrane"/>
    <property type="evidence" value="ECO:0007669"/>
    <property type="project" value="UniProtKB-SubCell"/>
</dbReference>